<dbReference type="CDD" id="cd07905">
    <property type="entry name" value="Adenylation_DNA_ligase_LigC"/>
    <property type="match status" value="1"/>
</dbReference>
<evidence type="ECO:0000256" key="3">
    <source>
        <dbReference type="ARBA" id="ARBA00022598"/>
    </source>
</evidence>
<accession>A0ABR7LZU3</accession>
<dbReference type="SUPFAM" id="SSF50249">
    <property type="entry name" value="Nucleic acid-binding proteins"/>
    <property type="match status" value="1"/>
</dbReference>
<dbReference type="PROSITE" id="PS50160">
    <property type="entry name" value="DNA_LIGASE_A3"/>
    <property type="match status" value="1"/>
</dbReference>
<dbReference type="PROSITE" id="PS00697">
    <property type="entry name" value="DNA_LIGASE_A1"/>
    <property type="match status" value="1"/>
</dbReference>
<dbReference type="InterPro" id="IPR044117">
    <property type="entry name" value="OBF_LigC-like"/>
</dbReference>
<dbReference type="PANTHER" id="PTHR45674:SF4">
    <property type="entry name" value="DNA LIGASE 1"/>
    <property type="match status" value="1"/>
</dbReference>
<dbReference type="SUPFAM" id="SSF56091">
    <property type="entry name" value="DNA ligase/mRNA capping enzyme, catalytic domain"/>
    <property type="match status" value="1"/>
</dbReference>
<evidence type="ECO:0000313" key="7">
    <source>
        <dbReference type="Proteomes" id="UP000805614"/>
    </source>
</evidence>
<gene>
    <name evidence="6" type="ORF">HKK74_33035</name>
</gene>
<dbReference type="EC" id="6.5.1.1" evidence="2"/>
<dbReference type="Gene3D" id="2.40.50.140">
    <property type="entry name" value="Nucleic acid-binding proteins"/>
    <property type="match status" value="1"/>
</dbReference>
<comment type="similarity">
    <text evidence="1">Belongs to the ATP-dependent DNA ligase family.</text>
</comment>
<evidence type="ECO:0000256" key="4">
    <source>
        <dbReference type="ARBA" id="ARBA00034003"/>
    </source>
</evidence>
<sequence length="359" mass="40604">MDLPISLPLSPMLAKAVKTLPESGPDGDVLYEPKWDGFRCVVFRDGDEVELSSRGERPLTRYFPDLVEAVRRELPERCVVDGEIVMRSGSVLDFDLLQQRIHPAASRVKLLAEQIPASFVAFDLLAIGDESLMEVPFRERRERLARELSSAGAPIHVTRVTGSYTEARQWFDEFEGAGLDGVIVKPLDAPYQPDKRAMFKVKHERTADCVVAGFRWHKSGPIVGSLLLGLYADDGRLQHVGVSASFPMKRRAELVKELEPYRMEDLAGHPWAGWAQQTDATTDRMPGAVSRWTGKKDLSWVALRPELVVEVAYEHMQGDRFRHTARFRRWREDRTPQSCTYEQLEVPVAYDLDDILSGA</sequence>
<dbReference type="InterPro" id="IPR012340">
    <property type="entry name" value="NA-bd_OB-fold"/>
</dbReference>
<dbReference type="EMBL" id="JABVEC010000039">
    <property type="protein sequence ID" value="MBC6470280.1"/>
    <property type="molecule type" value="Genomic_DNA"/>
</dbReference>
<proteinExistence type="inferred from homology"/>
<dbReference type="RefSeq" id="WP_187247326.1">
    <property type="nucleotide sequence ID" value="NZ_BAAAOK010000017.1"/>
</dbReference>
<dbReference type="InterPro" id="IPR044119">
    <property type="entry name" value="Adenylation_LigC-like"/>
</dbReference>
<dbReference type="GO" id="GO:0003910">
    <property type="term" value="F:DNA ligase (ATP) activity"/>
    <property type="evidence" value="ECO:0007669"/>
    <property type="project" value="UniProtKB-EC"/>
</dbReference>
<comment type="catalytic activity">
    <reaction evidence="4">
        <text>ATP + (deoxyribonucleotide)n-3'-hydroxyl + 5'-phospho-(deoxyribonucleotide)m = (deoxyribonucleotide)n+m + AMP + diphosphate.</text>
        <dbReference type="EC" id="6.5.1.1"/>
    </reaction>
</comment>
<evidence type="ECO:0000256" key="1">
    <source>
        <dbReference type="ARBA" id="ARBA00007572"/>
    </source>
</evidence>
<reference evidence="6 7" key="1">
    <citation type="submission" date="2020-06" db="EMBL/GenBank/DDBJ databases">
        <title>Actinomadura xiongansis sp. nov., isolated from soil of Baiyangdian.</title>
        <authorList>
            <person name="Zhang X."/>
        </authorList>
    </citation>
    <scope>NUCLEOTIDE SEQUENCE [LARGE SCALE GENOMIC DNA]</scope>
    <source>
        <strain evidence="6 7">HBUM206468</strain>
    </source>
</reference>
<evidence type="ECO:0000256" key="2">
    <source>
        <dbReference type="ARBA" id="ARBA00012727"/>
    </source>
</evidence>
<name>A0ABR7LZU3_9ACTN</name>
<organism evidence="6 7">
    <name type="scientific">Actinomadura alba</name>
    <dbReference type="NCBI Taxonomy" id="406431"/>
    <lineage>
        <taxon>Bacteria</taxon>
        <taxon>Bacillati</taxon>
        <taxon>Actinomycetota</taxon>
        <taxon>Actinomycetes</taxon>
        <taxon>Streptosporangiales</taxon>
        <taxon>Thermomonosporaceae</taxon>
        <taxon>Actinomadura</taxon>
    </lineage>
</organism>
<dbReference type="NCBIfam" id="NF006078">
    <property type="entry name" value="PRK08224.1"/>
    <property type="match status" value="1"/>
</dbReference>
<evidence type="ECO:0000259" key="5">
    <source>
        <dbReference type="PROSITE" id="PS50160"/>
    </source>
</evidence>
<protein>
    <recommendedName>
        <fullName evidence="2">DNA ligase (ATP)</fullName>
        <ecNumber evidence="2">6.5.1.1</ecNumber>
    </recommendedName>
</protein>
<dbReference type="CDD" id="cd07970">
    <property type="entry name" value="OBF_DNA_ligase_LigC"/>
    <property type="match status" value="1"/>
</dbReference>
<dbReference type="Pfam" id="PF04679">
    <property type="entry name" value="DNA_ligase_A_C"/>
    <property type="match status" value="1"/>
</dbReference>
<dbReference type="Proteomes" id="UP000805614">
    <property type="component" value="Unassembled WGS sequence"/>
</dbReference>
<dbReference type="InterPro" id="IPR050191">
    <property type="entry name" value="ATP-dep_DNA_ligase"/>
</dbReference>
<feature type="domain" description="ATP-dependent DNA ligase family profile" evidence="5">
    <location>
        <begin position="110"/>
        <end position="236"/>
    </location>
</feature>
<dbReference type="Pfam" id="PF01068">
    <property type="entry name" value="DNA_ligase_A_M"/>
    <property type="match status" value="1"/>
</dbReference>
<dbReference type="InterPro" id="IPR016059">
    <property type="entry name" value="DNA_ligase_ATP-dep_CS"/>
</dbReference>
<comment type="caution">
    <text evidence="6">The sequence shown here is derived from an EMBL/GenBank/DDBJ whole genome shotgun (WGS) entry which is preliminary data.</text>
</comment>
<dbReference type="Gene3D" id="3.30.470.30">
    <property type="entry name" value="DNA ligase/mRNA capping enzyme"/>
    <property type="match status" value="1"/>
</dbReference>
<keyword evidence="3 6" id="KW-0436">Ligase</keyword>
<keyword evidence="7" id="KW-1185">Reference proteome</keyword>
<dbReference type="InterPro" id="IPR012310">
    <property type="entry name" value="DNA_ligase_ATP-dep_cent"/>
</dbReference>
<evidence type="ECO:0000313" key="6">
    <source>
        <dbReference type="EMBL" id="MBC6470280.1"/>
    </source>
</evidence>
<dbReference type="PANTHER" id="PTHR45674">
    <property type="entry name" value="DNA LIGASE 1/3 FAMILY MEMBER"/>
    <property type="match status" value="1"/>
</dbReference>
<dbReference type="InterPro" id="IPR012309">
    <property type="entry name" value="DNA_ligase_ATP-dep_C"/>
</dbReference>